<name>A0A377I4Q0_AVIPA</name>
<dbReference type="InterPro" id="IPR036269">
    <property type="entry name" value="Rho_N_sf"/>
</dbReference>
<reference evidence="4 5" key="1">
    <citation type="submission" date="2018-06" db="EMBL/GenBank/DDBJ databases">
        <authorList>
            <consortium name="Pathogen Informatics"/>
            <person name="Doyle S."/>
        </authorList>
    </citation>
    <scope>NUCLEOTIDE SEQUENCE [LARGE SCALE GENOMIC DNA]</scope>
    <source>
        <strain evidence="4 5">NCTC11296</strain>
    </source>
</reference>
<sequence>MSDIIIVKNRIKEGYRRAGLALAKGDNRFEQHTLTQSQLDALHADPRLSVVLETREGGHPKGLSGNGEDNKTQSEMDNQLVPANLTVEQLKTKLSELAIEFKASSKKEELVALLEAALANGRGK</sequence>
<dbReference type="Pfam" id="PF17891">
    <property type="entry name" value="FluMu_N"/>
    <property type="match status" value="1"/>
</dbReference>
<dbReference type="SUPFAM" id="SSF68912">
    <property type="entry name" value="Rho N-terminal domain-like"/>
    <property type="match status" value="1"/>
</dbReference>
<dbReference type="AlphaFoldDB" id="A0A377I4Q0"/>
<feature type="region of interest" description="Disordered" evidence="1">
    <location>
        <begin position="55"/>
        <end position="74"/>
    </location>
</feature>
<dbReference type="Gene3D" id="3.40.5.80">
    <property type="match status" value="1"/>
</dbReference>
<evidence type="ECO:0000313" key="4">
    <source>
        <dbReference type="EMBL" id="STO70276.1"/>
    </source>
</evidence>
<protein>
    <submittedName>
        <fullName evidence="4">Mu-like prophage FluMu protein gp35</fullName>
    </submittedName>
</protein>
<evidence type="ECO:0000256" key="1">
    <source>
        <dbReference type="SAM" id="MobiDB-lite"/>
    </source>
</evidence>
<dbReference type="InterPro" id="IPR041227">
    <property type="entry name" value="FluMu_N"/>
</dbReference>
<dbReference type="InterPro" id="IPR025856">
    <property type="entry name" value="HeH/LEM_domain"/>
</dbReference>
<evidence type="ECO:0000259" key="3">
    <source>
        <dbReference type="Pfam" id="PF17891"/>
    </source>
</evidence>
<dbReference type="Pfam" id="PF12949">
    <property type="entry name" value="HeH"/>
    <property type="match status" value="1"/>
</dbReference>
<proteinExistence type="predicted"/>
<organism evidence="4 5">
    <name type="scientific">Avibacterium paragallinarum</name>
    <name type="common">Haemophilus gallinarum</name>
    <dbReference type="NCBI Taxonomy" id="728"/>
    <lineage>
        <taxon>Bacteria</taxon>
        <taxon>Pseudomonadati</taxon>
        <taxon>Pseudomonadota</taxon>
        <taxon>Gammaproteobacteria</taxon>
        <taxon>Pasteurellales</taxon>
        <taxon>Pasteurellaceae</taxon>
        <taxon>Avibacterium</taxon>
    </lineage>
</organism>
<dbReference type="EMBL" id="UGHK01000001">
    <property type="protein sequence ID" value="STO70276.1"/>
    <property type="molecule type" value="Genomic_DNA"/>
</dbReference>
<accession>A0A377I4Q0</accession>
<dbReference type="Proteomes" id="UP000254465">
    <property type="component" value="Unassembled WGS sequence"/>
</dbReference>
<dbReference type="Gene3D" id="1.10.720.30">
    <property type="entry name" value="SAP domain"/>
    <property type="match status" value="1"/>
</dbReference>
<dbReference type="InterPro" id="IPR036361">
    <property type="entry name" value="SAP_dom_sf"/>
</dbReference>
<evidence type="ECO:0000259" key="2">
    <source>
        <dbReference type="Pfam" id="PF12949"/>
    </source>
</evidence>
<dbReference type="RefSeq" id="WP_017806877.1">
    <property type="nucleotide sequence ID" value="NZ_PQVK01000080.1"/>
</dbReference>
<feature type="domain" description="HeH/LEM" evidence="2">
    <location>
        <begin position="82"/>
        <end position="115"/>
    </location>
</feature>
<feature type="domain" description="Mu-like prophage FluMu N-terminal" evidence="3">
    <location>
        <begin position="5"/>
        <end position="50"/>
    </location>
</feature>
<evidence type="ECO:0000313" key="5">
    <source>
        <dbReference type="Proteomes" id="UP000254465"/>
    </source>
</evidence>
<dbReference type="SUPFAM" id="SSF160059">
    <property type="entry name" value="PriA/YqbF domain"/>
    <property type="match status" value="1"/>
</dbReference>
<gene>
    <name evidence="4" type="ORF">NCTC11296_00156</name>
</gene>